<evidence type="ECO:0000313" key="4">
    <source>
        <dbReference type="Proteomes" id="UP000825886"/>
    </source>
</evidence>
<dbReference type="SUPFAM" id="SSF51197">
    <property type="entry name" value="Clavaminate synthase-like"/>
    <property type="match status" value="1"/>
</dbReference>
<dbReference type="SUPFAM" id="SSF53335">
    <property type="entry name" value="S-adenosyl-L-methionine-dependent methyltransferases"/>
    <property type="match status" value="1"/>
</dbReference>
<dbReference type="CDD" id="cd02440">
    <property type="entry name" value="AdoMet_MTases"/>
    <property type="match status" value="1"/>
</dbReference>
<dbReference type="InterPro" id="IPR015392">
    <property type="entry name" value="TehB/YeaR-like_dom"/>
</dbReference>
<dbReference type="PANTHER" id="PTHR43861">
    <property type="entry name" value="TRANS-ACONITATE 2-METHYLTRANSFERASE-RELATED"/>
    <property type="match status" value="1"/>
</dbReference>
<dbReference type="NCBIfam" id="TIGR00477">
    <property type="entry name" value="tehB"/>
    <property type="match status" value="1"/>
</dbReference>
<keyword evidence="4" id="KW-1185">Reference proteome</keyword>
<gene>
    <name evidence="3" type="primary">tehB</name>
    <name evidence="3" type="ORF">K6K13_19840</name>
</gene>
<evidence type="ECO:0000313" key="3">
    <source>
        <dbReference type="EMBL" id="QZN98175.1"/>
    </source>
</evidence>
<dbReference type="NCBIfam" id="NF008405">
    <property type="entry name" value="PRK11207.1"/>
    <property type="match status" value="1"/>
</dbReference>
<dbReference type="InterPro" id="IPR004537">
    <property type="entry name" value="Tellurite-R_MeTrfase_TehB"/>
</dbReference>
<sequence length="290" mass="32621">MQNLICYKTLPQWNAQTLPAAFQEKHNTQVGTWAKLTVLKGELTFAMLHEDGSVIETYQFTEQNQPPFVEPQAWHRIVSASADVECQLAFYCTAEDYYAKKHGLTATHSDVVAALEQIPAGKALDLGCGGGRNALYMNLRGFDVTAYDKNLNSISSLKDIISSENLSGIRANLYDINNAALDEQYDLIISTVVLMFLERERIPFIVRNMQECTVEGGYNLIVAAMSTEDFPCPLPFSFTFQHDELRAYYAGWDILKYNEEVGELHKTDVNGNRIKLRFATLLARKTQPSA</sequence>
<dbReference type="EMBL" id="CP081864">
    <property type="protein sequence ID" value="QZN98175.1"/>
    <property type="molecule type" value="Genomic_DNA"/>
</dbReference>
<dbReference type="Proteomes" id="UP000825886">
    <property type="component" value="Chromosome"/>
</dbReference>
<accession>A0ABX9AWL9</accession>
<proteinExistence type="predicted"/>
<dbReference type="Gene3D" id="2.60.120.10">
    <property type="entry name" value="Jelly Rolls"/>
    <property type="match status" value="1"/>
</dbReference>
<dbReference type="RefSeq" id="WP_222161194.1">
    <property type="nucleotide sequence ID" value="NZ_CP081864.1"/>
</dbReference>
<dbReference type="InterPro" id="IPR029063">
    <property type="entry name" value="SAM-dependent_MTases_sf"/>
</dbReference>
<dbReference type="PANTHER" id="PTHR43861:SF1">
    <property type="entry name" value="TRANS-ACONITATE 2-METHYLTRANSFERASE"/>
    <property type="match status" value="1"/>
</dbReference>
<evidence type="ECO:0000259" key="1">
    <source>
        <dbReference type="Pfam" id="PF03848"/>
    </source>
</evidence>
<organism evidence="3 4">
    <name type="scientific">Symbiopectobacterium purcellii</name>
    <dbReference type="NCBI Taxonomy" id="2871826"/>
    <lineage>
        <taxon>Bacteria</taxon>
        <taxon>Pseudomonadati</taxon>
        <taxon>Pseudomonadota</taxon>
        <taxon>Gammaproteobacteria</taxon>
        <taxon>Enterobacterales</taxon>
        <taxon>Enterobacteriaceae</taxon>
    </lineage>
</organism>
<dbReference type="InterPro" id="IPR015985">
    <property type="entry name" value="TehB-like_dom"/>
</dbReference>
<reference evidence="3 4" key="1">
    <citation type="submission" date="2021-08" db="EMBL/GenBank/DDBJ databases">
        <title>Culture and genomic analysis of Symbiopectobacterium purcellii sp. nov. gen. nov., isolated from the leafhopper Empoasca decipiens.</title>
        <authorList>
            <person name="Nadal-Jimenez P."/>
            <person name="Siozios S."/>
            <person name="Halliday N."/>
            <person name="Camara M."/>
            <person name="Hurst G.D.D."/>
        </authorList>
    </citation>
    <scope>NUCLEOTIDE SEQUENCE [LARGE SCALE GENOMIC DNA]</scope>
    <source>
        <strain evidence="3 4">SyEd1</strain>
    </source>
</reference>
<keyword evidence="3" id="KW-0808">Transferase</keyword>
<evidence type="ECO:0000259" key="2">
    <source>
        <dbReference type="Pfam" id="PF09313"/>
    </source>
</evidence>
<dbReference type="InterPro" id="IPR014710">
    <property type="entry name" value="RmlC-like_jellyroll"/>
</dbReference>
<dbReference type="Gene3D" id="3.40.50.150">
    <property type="entry name" value="Vaccinia Virus protein VP39"/>
    <property type="match status" value="1"/>
</dbReference>
<dbReference type="NCBIfam" id="NF008992">
    <property type="entry name" value="PRK12335.1"/>
    <property type="match status" value="1"/>
</dbReference>
<dbReference type="Pfam" id="PF03848">
    <property type="entry name" value="TehB"/>
    <property type="match status" value="1"/>
</dbReference>
<name>A0ABX9AWL9_9ENTR</name>
<dbReference type="Pfam" id="PF09313">
    <property type="entry name" value="TehB-like"/>
    <property type="match status" value="1"/>
</dbReference>
<feature type="domain" description="Tellurite resistance methyltransferase TehB-like" evidence="1">
    <location>
        <begin position="90"/>
        <end position="282"/>
    </location>
</feature>
<dbReference type="GO" id="GO:0032259">
    <property type="term" value="P:methylation"/>
    <property type="evidence" value="ECO:0007669"/>
    <property type="project" value="UniProtKB-KW"/>
</dbReference>
<dbReference type="EC" id="2.1.1.-" evidence="3"/>
<feature type="domain" description="TehB/YeaR-like" evidence="2">
    <location>
        <begin position="8"/>
        <end position="88"/>
    </location>
</feature>
<dbReference type="InterPro" id="IPR014431">
    <property type="entry name" value="Tellurite-R_TehB-2"/>
</dbReference>
<protein>
    <submittedName>
        <fullName evidence="3">SAM-dependent methyltransferase TehB</fullName>
        <ecNumber evidence="3">2.1.1.-</ecNumber>
    </submittedName>
</protein>
<dbReference type="PIRSF" id="PIRSF005215">
    <property type="entry name" value="TehB"/>
    <property type="match status" value="1"/>
</dbReference>
<keyword evidence="3" id="KW-0489">Methyltransferase</keyword>
<dbReference type="GO" id="GO:0008168">
    <property type="term" value="F:methyltransferase activity"/>
    <property type="evidence" value="ECO:0007669"/>
    <property type="project" value="UniProtKB-KW"/>
</dbReference>